<dbReference type="PIRSF" id="PIRSF017288">
    <property type="entry name" value="PMK_GHMP_euk"/>
    <property type="match status" value="1"/>
</dbReference>
<keyword evidence="9 15" id="KW-0752">Steroid biosynthesis</keyword>
<dbReference type="EMBL" id="KN847338">
    <property type="protein sequence ID" value="KIW40071.1"/>
    <property type="molecule type" value="Genomic_DNA"/>
</dbReference>
<reference evidence="17 18" key="1">
    <citation type="submission" date="2015-01" db="EMBL/GenBank/DDBJ databases">
        <title>The Genome Sequence of Exophiala oligosperma CBS72588.</title>
        <authorList>
            <consortium name="The Broad Institute Genomics Platform"/>
            <person name="Cuomo C."/>
            <person name="de Hoog S."/>
            <person name="Gorbushina A."/>
            <person name="Stielow B."/>
            <person name="Teixiera M."/>
            <person name="Abouelleil A."/>
            <person name="Chapman S.B."/>
            <person name="Priest M."/>
            <person name="Young S.K."/>
            <person name="Wortman J."/>
            <person name="Nusbaum C."/>
            <person name="Birren B."/>
        </authorList>
    </citation>
    <scope>NUCLEOTIDE SEQUENCE [LARGE SCALE GENOMIC DNA]</scope>
    <source>
        <strain evidence="17 18">CBS 72588</strain>
    </source>
</reference>
<dbReference type="InterPro" id="IPR016005">
    <property type="entry name" value="Erg8"/>
</dbReference>
<keyword evidence="5 15" id="KW-0808">Transferase</keyword>
<evidence type="ECO:0000256" key="5">
    <source>
        <dbReference type="ARBA" id="ARBA00022679"/>
    </source>
</evidence>
<dbReference type="GeneID" id="27359383"/>
<name>A0A0D2AIY3_9EURO</name>
<dbReference type="InterPro" id="IPR014721">
    <property type="entry name" value="Ribsml_uS5_D2-typ_fold_subgr"/>
</dbReference>
<feature type="domain" description="GHMP kinase N-terminal" evidence="16">
    <location>
        <begin position="181"/>
        <end position="248"/>
    </location>
</feature>
<dbReference type="GO" id="GO:0005777">
    <property type="term" value="C:peroxisome"/>
    <property type="evidence" value="ECO:0007669"/>
    <property type="project" value="TreeGrafter"/>
</dbReference>
<evidence type="ECO:0000256" key="12">
    <source>
        <dbReference type="ARBA" id="ARBA00023166"/>
    </source>
</evidence>
<evidence type="ECO:0000256" key="13">
    <source>
        <dbReference type="ARBA" id="ARBA00023221"/>
    </source>
</evidence>
<dbReference type="InterPro" id="IPR020568">
    <property type="entry name" value="Ribosomal_Su5_D2-typ_SF"/>
</dbReference>
<accession>A0A0D2AIY3</accession>
<dbReference type="GO" id="GO:0010142">
    <property type="term" value="P:farnesyl diphosphate biosynthetic process, mevalonate pathway"/>
    <property type="evidence" value="ECO:0007669"/>
    <property type="project" value="TreeGrafter"/>
</dbReference>
<gene>
    <name evidence="17" type="ORF">PV06_07309</name>
</gene>
<dbReference type="RefSeq" id="XP_016260287.1">
    <property type="nucleotide sequence ID" value="XM_016408533.1"/>
</dbReference>
<evidence type="ECO:0000256" key="3">
    <source>
        <dbReference type="ARBA" id="ARBA00012958"/>
    </source>
</evidence>
<comment type="similarity">
    <text evidence="2 15">Belongs to the GHMP kinase family. Mevalonate kinase subfamily.</text>
</comment>
<evidence type="ECO:0000256" key="10">
    <source>
        <dbReference type="ARBA" id="ARBA00023011"/>
    </source>
</evidence>
<evidence type="ECO:0000256" key="14">
    <source>
        <dbReference type="ARBA" id="ARBA00029326"/>
    </source>
</evidence>
<dbReference type="UniPathway" id="UPA00057">
    <property type="reaction ID" value="UER00099"/>
</dbReference>
<keyword evidence="18" id="KW-1185">Reference proteome</keyword>
<evidence type="ECO:0000256" key="1">
    <source>
        <dbReference type="ARBA" id="ARBA00005017"/>
    </source>
</evidence>
<comment type="catalytic activity">
    <reaction evidence="14">
        <text>(R)-5-phosphomevalonate + ATP = (R)-5-diphosphomevalonate + ADP</text>
        <dbReference type="Rhea" id="RHEA:16341"/>
        <dbReference type="ChEBI" id="CHEBI:30616"/>
        <dbReference type="ChEBI" id="CHEBI:57557"/>
        <dbReference type="ChEBI" id="CHEBI:58146"/>
        <dbReference type="ChEBI" id="CHEBI:456216"/>
        <dbReference type="EC" id="2.7.4.2"/>
    </reaction>
    <physiologicalReaction direction="left-to-right" evidence="14">
        <dbReference type="Rhea" id="RHEA:16342"/>
    </physiologicalReaction>
</comment>
<dbReference type="PANTHER" id="PTHR31814:SF2">
    <property type="entry name" value="PHOSPHOMEVALONATE KINASE"/>
    <property type="match status" value="1"/>
</dbReference>
<comment type="pathway">
    <text evidence="1 15">Isoprenoid biosynthesis; isopentenyl diphosphate biosynthesis via mevalonate pathway; isopentenyl diphosphate from (R)-mevalonate: step 2/3.</text>
</comment>
<keyword evidence="12" id="KW-1207">Sterol metabolism</keyword>
<keyword evidence="10" id="KW-0756">Sterol biosynthesis</keyword>
<dbReference type="InterPro" id="IPR036554">
    <property type="entry name" value="GHMP_kinase_C_sf"/>
</dbReference>
<dbReference type="InterPro" id="IPR006204">
    <property type="entry name" value="GHMP_kinase_N_dom"/>
</dbReference>
<evidence type="ECO:0000256" key="9">
    <source>
        <dbReference type="ARBA" id="ARBA00022955"/>
    </source>
</evidence>
<dbReference type="OrthoDB" id="10262935at2759"/>
<dbReference type="SUPFAM" id="SSF54211">
    <property type="entry name" value="Ribosomal protein S5 domain 2-like"/>
    <property type="match status" value="1"/>
</dbReference>
<protein>
    <recommendedName>
        <fullName evidence="3 15">Phosphomevalonate kinase</fullName>
        <ecNumber evidence="3 15">2.7.4.2</ecNumber>
    </recommendedName>
</protein>
<dbReference type="GO" id="GO:0004631">
    <property type="term" value="F:phosphomevalonate kinase activity"/>
    <property type="evidence" value="ECO:0007669"/>
    <property type="project" value="UniProtKB-UniRule"/>
</dbReference>
<proteinExistence type="inferred from homology"/>
<dbReference type="Proteomes" id="UP000053342">
    <property type="component" value="Unassembled WGS sequence"/>
</dbReference>
<dbReference type="GO" id="GO:0019287">
    <property type="term" value="P:isopentenyl diphosphate biosynthetic process, mevalonate pathway"/>
    <property type="evidence" value="ECO:0007669"/>
    <property type="project" value="UniProtKB-UniRule"/>
</dbReference>
<dbReference type="Pfam" id="PF00288">
    <property type="entry name" value="GHMP_kinases_N"/>
    <property type="match status" value="1"/>
</dbReference>
<dbReference type="InterPro" id="IPR035102">
    <property type="entry name" value="Phosphomevalonate_kinase"/>
</dbReference>
<evidence type="ECO:0000256" key="7">
    <source>
        <dbReference type="ARBA" id="ARBA00022777"/>
    </source>
</evidence>
<dbReference type="GO" id="GO:0006696">
    <property type="term" value="P:ergosterol biosynthetic process"/>
    <property type="evidence" value="ECO:0007669"/>
    <property type="project" value="TreeGrafter"/>
</dbReference>
<evidence type="ECO:0000313" key="18">
    <source>
        <dbReference type="Proteomes" id="UP000053342"/>
    </source>
</evidence>
<sequence length="486" mass="52252">MSPSSVAVSAPGKVLFAGGFLVLDRKHTGVVFGLNARIHARVEPWNDKPRSLKGEGERHILVQSPQFLEAKWLYRVGSSNTPDSSSEEEDVAVNVEQVPMTTQDDDEGGTASSTTTNKFVETTLRYVLTYVSSRGRQHVTTNDIKITVLADDDYYSQSSAASKSSTTTPFTSFGVKLRNAHKTGLGSSAALVTSLVAALLAFYLEENGGDDAASLPPQKVIHNLAQAAHCAAQGKVGSGFDVAAAVYGSCLYRRFTPAILEAVGEPSSPGFRDRLRLCVDDLELNHKWDVEVAGHAIKIPDGLILVMCDVDCGSETPGMVRKVLQWRKEKAEEAGLLWNAIQQGSDDLCQELRRLSEVDGVVAQAEEDGPFKGLGDILLTVRSLVREMSAKSEVPVEPPVITELLDYCTSLPGVVGGVAPGAGGYDAVALLIKSDVDVVRGLREKLDGWKGQDDSGATIGHVRLLGVKQAKEGMRREDVGQYAEWV</sequence>
<keyword evidence="4 15" id="KW-0444">Lipid biosynthesis</keyword>
<dbReference type="SUPFAM" id="SSF55060">
    <property type="entry name" value="GHMP Kinase, C-terminal domain"/>
    <property type="match status" value="1"/>
</dbReference>
<dbReference type="VEuPathDB" id="FungiDB:PV06_07309"/>
<dbReference type="PANTHER" id="PTHR31814">
    <property type="match status" value="1"/>
</dbReference>
<dbReference type="HOGENOM" id="CLU_022059_1_0_1"/>
<evidence type="ECO:0000256" key="8">
    <source>
        <dbReference type="ARBA" id="ARBA00022840"/>
    </source>
</evidence>
<evidence type="ECO:0000256" key="2">
    <source>
        <dbReference type="ARBA" id="ARBA00006495"/>
    </source>
</evidence>
<keyword evidence="11 15" id="KW-0443">Lipid metabolism</keyword>
<dbReference type="STRING" id="215243.A0A0D2AIY3"/>
<evidence type="ECO:0000256" key="15">
    <source>
        <dbReference type="PIRNR" id="PIRNR017288"/>
    </source>
</evidence>
<evidence type="ECO:0000256" key="11">
    <source>
        <dbReference type="ARBA" id="ARBA00023098"/>
    </source>
</evidence>
<organism evidence="17 18">
    <name type="scientific">Exophiala oligosperma</name>
    <dbReference type="NCBI Taxonomy" id="215243"/>
    <lineage>
        <taxon>Eukaryota</taxon>
        <taxon>Fungi</taxon>
        <taxon>Dikarya</taxon>
        <taxon>Ascomycota</taxon>
        <taxon>Pezizomycotina</taxon>
        <taxon>Eurotiomycetes</taxon>
        <taxon>Chaetothyriomycetidae</taxon>
        <taxon>Chaetothyriales</taxon>
        <taxon>Herpotrichiellaceae</taxon>
        <taxon>Exophiala</taxon>
    </lineage>
</organism>
<evidence type="ECO:0000313" key="17">
    <source>
        <dbReference type="EMBL" id="KIW40071.1"/>
    </source>
</evidence>
<dbReference type="AlphaFoldDB" id="A0A0D2AIY3"/>
<keyword evidence="13 15" id="KW-0753">Steroid metabolism</keyword>
<keyword evidence="7 15" id="KW-0418">Kinase</keyword>
<evidence type="ECO:0000259" key="16">
    <source>
        <dbReference type="Pfam" id="PF00288"/>
    </source>
</evidence>
<evidence type="ECO:0000256" key="6">
    <source>
        <dbReference type="ARBA" id="ARBA00022741"/>
    </source>
</evidence>
<dbReference type="Gene3D" id="3.30.230.10">
    <property type="match status" value="1"/>
</dbReference>
<dbReference type="GO" id="GO:0005524">
    <property type="term" value="F:ATP binding"/>
    <property type="evidence" value="ECO:0007669"/>
    <property type="project" value="UniProtKB-UniRule"/>
</dbReference>
<dbReference type="EC" id="2.7.4.2" evidence="3 15"/>
<keyword evidence="6" id="KW-0547">Nucleotide-binding</keyword>
<evidence type="ECO:0000256" key="4">
    <source>
        <dbReference type="ARBA" id="ARBA00022516"/>
    </source>
</evidence>
<keyword evidence="8" id="KW-0067">ATP-binding</keyword>